<dbReference type="EMBL" id="OE181250">
    <property type="protein sequence ID" value="CAD7572837.1"/>
    <property type="molecule type" value="Genomic_DNA"/>
</dbReference>
<feature type="chain" id="PRO_5031060560" evidence="1">
    <location>
        <begin position="18"/>
        <end position="129"/>
    </location>
</feature>
<keyword evidence="1" id="KW-0732">Signal</keyword>
<evidence type="ECO:0000313" key="2">
    <source>
        <dbReference type="EMBL" id="CAD7572837.1"/>
    </source>
</evidence>
<accession>A0A7R9J550</accession>
<gene>
    <name evidence="2" type="ORF">TCMB3V08_LOCUS5481</name>
</gene>
<sequence>MRWCAAALLCLVSLSDASLQFAPLAAPPDGECALLLDGPGRTSAFDYNLNALRGTLMTCDLDTTRWVSIPAGTQQPWVQRRTLKRPNRAVKPSFFSSRRSRSVSGDITICATKLCRLDIHGHIPTVADM</sequence>
<reference evidence="2" key="1">
    <citation type="submission" date="2020-11" db="EMBL/GenBank/DDBJ databases">
        <authorList>
            <person name="Tran Van P."/>
        </authorList>
    </citation>
    <scope>NUCLEOTIDE SEQUENCE</scope>
</reference>
<name>A0A7R9J550_TIMCA</name>
<proteinExistence type="predicted"/>
<dbReference type="AlphaFoldDB" id="A0A7R9J550"/>
<organism evidence="2">
    <name type="scientific">Timema californicum</name>
    <name type="common">California timema</name>
    <name type="synonym">Walking stick</name>
    <dbReference type="NCBI Taxonomy" id="61474"/>
    <lineage>
        <taxon>Eukaryota</taxon>
        <taxon>Metazoa</taxon>
        <taxon>Ecdysozoa</taxon>
        <taxon>Arthropoda</taxon>
        <taxon>Hexapoda</taxon>
        <taxon>Insecta</taxon>
        <taxon>Pterygota</taxon>
        <taxon>Neoptera</taxon>
        <taxon>Polyneoptera</taxon>
        <taxon>Phasmatodea</taxon>
        <taxon>Timematodea</taxon>
        <taxon>Timematoidea</taxon>
        <taxon>Timematidae</taxon>
        <taxon>Timema</taxon>
    </lineage>
</organism>
<feature type="signal peptide" evidence="1">
    <location>
        <begin position="1"/>
        <end position="17"/>
    </location>
</feature>
<protein>
    <submittedName>
        <fullName evidence="2">(California timema) hypothetical protein</fullName>
    </submittedName>
</protein>
<evidence type="ECO:0000256" key="1">
    <source>
        <dbReference type="SAM" id="SignalP"/>
    </source>
</evidence>